<evidence type="ECO:0000259" key="5">
    <source>
        <dbReference type="Pfam" id="PF16575"/>
    </source>
</evidence>
<dbReference type="KEGG" id="gur:Gura_3491"/>
<dbReference type="Proteomes" id="UP000006695">
    <property type="component" value="Chromosome"/>
</dbReference>
<dbReference type="GO" id="GO:0006396">
    <property type="term" value="P:RNA processing"/>
    <property type="evidence" value="ECO:0007669"/>
    <property type="project" value="InterPro"/>
</dbReference>
<keyword evidence="7" id="KW-1185">Reference proteome</keyword>
<protein>
    <submittedName>
        <fullName evidence="6">GTPase or GTP-binding protein-like protein</fullName>
    </submittedName>
</protein>
<accession>A5G778</accession>
<dbReference type="InterPro" id="IPR045116">
    <property type="entry name" value="Clp1/Grc3"/>
</dbReference>
<keyword evidence="2" id="KW-0547">Nucleotide-binding</keyword>
<evidence type="ECO:0000256" key="4">
    <source>
        <dbReference type="ARBA" id="ARBA00022840"/>
    </source>
</evidence>
<keyword evidence="1" id="KW-0808">Transferase</keyword>
<dbReference type="InterPro" id="IPR032319">
    <property type="entry name" value="CLP1_P"/>
</dbReference>
<evidence type="ECO:0000256" key="1">
    <source>
        <dbReference type="ARBA" id="ARBA00022679"/>
    </source>
</evidence>
<feature type="domain" description="Clp1 P-loop" evidence="5">
    <location>
        <begin position="41"/>
        <end position="215"/>
    </location>
</feature>
<dbReference type="SUPFAM" id="SSF52540">
    <property type="entry name" value="P-loop containing nucleoside triphosphate hydrolases"/>
    <property type="match status" value="1"/>
</dbReference>
<dbReference type="GO" id="GO:0005524">
    <property type="term" value="F:ATP binding"/>
    <property type="evidence" value="ECO:0007669"/>
    <property type="project" value="UniProtKB-KW"/>
</dbReference>
<keyword evidence="4" id="KW-0067">ATP-binding</keyword>
<sequence>MNEALVTRTRETICMESTTGPGWEDLLETLRRERGVILLLGATDSGKSTLARFLVAGLTATGLTVALVDTDVGQSALCLPGTVGVKLFRSSADLADYRCEQFSFLGSANPARLVPRLLETTGRLTELARSRAEVVLIDTTGLISGELGRGLKLAKIRVTLPDQIIALQRRDECEPILGQLDELVIRRIHPHPAARTRSKESRSRIRRERLAAYFANATPAEMLLHGDEVELYRLGERVSLRHEQLAAGTVIGLNHGDETLGLGLVMEADREGITFRSPLGSLAGVKRVVFGDVAL</sequence>
<dbReference type="EMBL" id="CP000698">
    <property type="protein sequence ID" value="ABQ27646.1"/>
    <property type="molecule type" value="Genomic_DNA"/>
</dbReference>
<evidence type="ECO:0000313" key="7">
    <source>
        <dbReference type="Proteomes" id="UP000006695"/>
    </source>
</evidence>
<dbReference type="Gene3D" id="3.40.50.300">
    <property type="entry name" value="P-loop containing nucleotide triphosphate hydrolases"/>
    <property type="match status" value="1"/>
</dbReference>
<organism evidence="6 7">
    <name type="scientific">Geotalea uraniireducens (strain Rf4)</name>
    <name type="common">Geobacter uraniireducens</name>
    <dbReference type="NCBI Taxonomy" id="351605"/>
    <lineage>
        <taxon>Bacteria</taxon>
        <taxon>Pseudomonadati</taxon>
        <taxon>Thermodesulfobacteriota</taxon>
        <taxon>Desulfuromonadia</taxon>
        <taxon>Geobacterales</taxon>
        <taxon>Geobacteraceae</taxon>
        <taxon>Geotalea</taxon>
    </lineage>
</organism>
<dbReference type="PANTHER" id="PTHR12755">
    <property type="entry name" value="CLEAVAGE/POLYADENYLATION FACTOR IA SUBUNIT CLP1P"/>
    <property type="match status" value="1"/>
</dbReference>
<proteinExistence type="predicted"/>
<dbReference type="HOGENOM" id="CLU_051301_0_1_7"/>
<evidence type="ECO:0000256" key="3">
    <source>
        <dbReference type="ARBA" id="ARBA00022777"/>
    </source>
</evidence>
<dbReference type="GO" id="GO:0051731">
    <property type="term" value="F:polynucleotide 5'-hydroxyl-kinase activity"/>
    <property type="evidence" value="ECO:0007669"/>
    <property type="project" value="InterPro"/>
</dbReference>
<dbReference type="Pfam" id="PF16575">
    <property type="entry name" value="CLP1_P"/>
    <property type="match status" value="1"/>
</dbReference>
<dbReference type="STRING" id="351605.Gura_3491"/>
<keyword evidence="3" id="KW-0418">Kinase</keyword>
<reference evidence="6 7" key="1">
    <citation type="submission" date="2007-05" db="EMBL/GenBank/DDBJ databases">
        <title>Complete sequence of Geobacter uraniireducens Rf4.</title>
        <authorList>
            <consortium name="US DOE Joint Genome Institute"/>
            <person name="Copeland A."/>
            <person name="Lucas S."/>
            <person name="Lapidus A."/>
            <person name="Barry K."/>
            <person name="Detter J.C."/>
            <person name="Glavina del Rio T."/>
            <person name="Hammon N."/>
            <person name="Israni S."/>
            <person name="Dalin E."/>
            <person name="Tice H."/>
            <person name="Pitluck S."/>
            <person name="Chertkov O."/>
            <person name="Brettin T."/>
            <person name="Bruce D."/>
            <person name="Han C."/>
            <person name="Schmutz J."/>
            <person name="Larimer F."/>
            <person name="Land M."/>
            <person name="Hauser L."/>
            <person name="Kyrpides N."/>
            <person name="Mikhailova N."/>
            <person name="Shelobolina E."/>
            <person name="Aklujkar M."/>
            <person name="Lovley D."/>
            <person name="Richardson P."/>
        </authorList>
    </citation>
    <scope>NUCLEOTIDE SEQUENCE [LARGE SCALE GENOMIC DNA]</scope>
    <source>
        <strain evidence="6 7">Rf4</strain>
    </source>
</reference>
<dbReference type="PANTHER" id="PTHR12755:SF3">
    <property type="entry name" value="POLYNUCLEOTIDE 5'-HYDROXYL-KINASE NOL9"/>
    <property type="match status" value="1"/>
</dbReference>
<dbReference type="AlphaFoldDB" id="A5G778"/>
<dbReference type="InterPro" id="IPR027417">
    <property type="entry name" value="P-loop_NTPase"/>
</dbReference>
<evidence type="ECO:0000313" key="6">
    <source>
        <dbReference type="EMBL" id="ABQ27646.1"/>
    </source>
</evidence>
<gene>
    <name evidence="6" type="ordered locus">Gura_3491</name>
</gene>
<evidence type="ECO:0000256" key="2">
    <source>
        <dbReference type="ARBA" id="ARBA00022741"/>
    </source>
</evidence>
<name>A5G778_GEOUR</name>